<comment type="caution">
    <text evidence="2">The sequence shown here is derived from an EMBL/GenBank/DDBJ whole genome shotgun (WGS) entry which is preliminary data.</text>
</comment>
<gene>
    <name evidence="2" type="ORF">VNO80_02721</name>
</gene>
<protein>
    <recommendedName>
        <fullName evidence="4">Secreted protein</fullName>
    </recommendedName>
</protein>
<dbReference type="Proteomes" id="UP001374584">
    <property type="component" value="Unassembled WGS sequence"/>
</dbReference>
<evidence type="ECO:0000313" key="3">
    <source>
        <dbReference type="Proteomes" id="UP001374584"/>
    </source>
</evidence>
<dbReference type="EMBL" id="JAYMYR010000002">
    <property type="protein sequence ID" value="KAK7377298.1"/>
    <property type="molecule type" value="Genomic_DNA"/>
</dbReference>
<proteinExistence type="predicted"/>
<dbReference type="AlphaFoldDB" id="A0AAN9RRK1"/>
<reference evidence="2 3" key="1">
    <citation type="submission" date="2024-01" db="EMBL/GenBank/DDBJ databases">
        <title>The genomes of 5 underutilized Papilionoideae crops provide insights into root nodulation and disease resistanc.</title>
        <authorList>
            <person name="Jiang F."/>
        </authorList>
    </citation>
    <scope>NUCLEOTIDE SEQUENCE [LARGE SCALE GENOMIC DNA]</scope>
    <source>
        <strain evidence="2">JINMINGXINNONG_FW02</strain>
        <tissue evidence="2">Leaves</tissue>
    </source>
</reference>
<evidence type="ECO:0008006" key="4">
    <source>
        <dbReference type="Google" id="ProtNLM"/>
    </source>
</evidence>
<accession>A0AAN9RRK1</accession>
<evidence type="ECO:0000256" key="1">
    <source>
        <dbReference type="SAM" id="SignalP"/>
    </source>
</evidence>
<sequence length="88" mass="9965">MSYLLSLLIPSSLSLFTHLCEQQSQIAKSFYNTKRSVLSFSAWLLKDSTLLLSVNFHPGPSLPTFHSCVILLLCHPFTLYVFTKLLIC</sequence>
<feature type="chain" id="PRO_5042921749" description="Secreted protein" evidence="1">
    <location>
        <begin position="23"/>
        <end position="88"/>
    </location>
</feature>
<keyword evidence="3" id="KW-1185">Reference proteome</keyword>
<feature type="signal peptide" evidence="1">
    <location>
        <begin position="1"/>
        <end position="22"/>
    </location>
</feature>
<keyword evidence="1" id="KW-0732">Signal</keyword>
<evidence type="ECO:0000313" key="2">
    <source>
        <dbReference type="EMBL" id="KAK7377298.1"/>
    </source>
</evidence>
<organism evidence="2 3">
    <name type="scientific">Phaseolus coccineus</name>
    <name type="common">Scarlet runner bean</name>
    <name type="synonym">Phaseolus multiflorus</name>
    <dbReference type="NCBI Taxonomy" id="3886"/>
    <lineage>
        <taxon>Eukaryota</taxon>
        <taxon>Viridiplantae</taxon>
        <taxon>Streptophyta</taxon>
        <taxon>Embryophyta</taxon>
        <taxon>Tracheophyta</taxon>
        <taxon>Spermatophyta</taxon>
        <taxon>Magnoliopsida</taxon>
        <taxon>eudicotyledons</taxon>
        <taxon>Gunneridae</taxon>
        <taxon>Pentapetalae</taxon>
        <taxon>rosids</taxon>
        <taxon>fabids</taxon>
        <taxon>Fabales</taxon>
        <taxon>Fabaceae</taxon>
        <taxon>Papilionoideae</taxon>
        <taxon>50 kb inversion clade</taxon>
        <taxon>NPAAA clade</taxon>
        <taxon>indigoferoid/millettioid clade</taxon>
        <taxon>Phaseoleae</taxon>
        <taxon>Phaseolus</taxon>
    </lineage>
</organism>
<name>A0AAN9RRK1_PHACN</name>